<name>A0A521FUX2_9RHOB</name>
<proteinExistence type="predicted"/>
<accession>A0A521FUX2</accession>
<sequence length="78" mass="8671">MDTWADFDGSAGAEIDVLFEIRETDDDPAASPNWGPWGRLDNHEIEARAVEARAFLTTKDASYTPIVSQLRLYADEVA</sequence>
<evidence type="ECO:0000313" key="2">
    <source>
        <dbReference type="Proteomes" id="UP000316030"/>
    </source>
</evidence>
<keyword evidence="2" id="KW-1185">Reference proteome</keyword>
<protein>
    <submittedName>
        <fullName evidence="1">Uncharacterized protein</fullName>
    </submittedName>
</protein>
<dbReference type="Proteomes" id="UP000316030">
    <property type="component" value="Unassembled WGS sequence"/>
</dbReference>
<gene>
    <name evidence="1" type="ORF">SAMN06265173_1674</name>
</gene>
<dbReference type="AlphaFoldDB" id="A0A521FUX2"/>
<reference evidence="1 2" key="1">
    <citation type="submission" date="2017-05" db="EMBL/GenBank/DDBJ databases">
        <authorList>
            <person name="Varghese N."/>
            <person name="Submissions S."/>
        </authorList>
    </citation>
    <scope>NUCLEOTIDE SEQUENCE [LARGE SCALE GENOMIC DNA]</scope>
    <source>
        <strain evidence="1 2">DSM 29506</strain>
    </source>
</reference>
<dbReference type="EMBL" id="FXTO01000067">
    <property type="protein sequence ID" value="SMP00005.1"/>
    <property type="molecule type" value="Genomic_DNA"/>
</dbReference>
<organism evidence="1 2">
    <name type="scientific">Thalassovita litoralis</name>
    <dbReference type="NCBI Taxonomy" id="1010611"/>
    <lineage>
        <taxon>Bacteria</taxon>
        <taxon>Pseudomonadati</taxon>
        <taxon>Pseudomonadota</taxon>
        <taxon>Alphaproteobacteria</taxon>
        <taxon>Rhodobacterales</taxon>
        <taxon>Roseobacteraceae</taxon>
        <taxon>Thalassovita</taxon>
    </lineage>
</organism>
<evidence type="ECO:0000313" key="1">
    <source>
        <dbReference type="EMBL" id="SMP00005.1"/>
    </source>
</evidence>